<protein>
    <submittedName>
        <fullName evidence="1">Uncharacterized protein</fullName>
    </submittedName>
</protein>
<name>A0ABT2U306_9FIRM</name>
<reference evidence="1 2" key="1">
    <citation type="journal article" date="2021" name="ISME Commun">
        <title>Automated analysis of genomic sequences facilitates high-throughput and comprehensive description of bacteria.</title>
        <authorList>
            <person name="Hitch T.C.A."/>
        </authorList>
    </citation>
    <scope>NUCLEOTIDE SEQUENCE [LARGE SCALE GENOMIC DNA]</scope>
    <source>
        <strain evidence="1 2">Sanger_34</strain>
    </source>
</reference>
<dbReference type="RefSeq" id="WP_262563880.1">
    <property type="nucleotide sequence ID" value="NZ_JAOQJE010000003.1"/>
</dbReference>
<evidence type="ECO:0000313" key="2">
    <source>
        <dbReference type="Proteomes" id="UP001652397"/>
    </source>
</evidence>
<dbReference type="Proteomes" id="UP001652397">
    <property type="component" value="Unassembled WGS sequence"/>
</dbReference>
<comment type="caution">
    <text evidence="1">The sequence shown here is derived from an EMBL/GenBank/DDBJ whole genome shotgun (WGS) entry which is preliminary data.</text>
</comment>
<accession>A0ABT2U306</accession>
<evidence type="ECO:0000313" key="1">
    <source>
        <dbReference type="EMBL" id="MCU6788456.1"/>
    </source>
</evidence>
<sequence length="40" mass="4238">MKDSSAEKPRAGTAEQDLRALAAVIAAVTRLISGTRKKPE</sequence>
<gene>
    <name evidence="1" type="ORF">OCV66_05050</name>
</gene>
<dbReference type="EMBL" id="JAOQJE010000003">
    <property type="protein sequence ID" value="MCU6788456.1"/>
    <property type="molecule type" value="Genomic_DNA"/>
</dbReference>
<proteinExistence type="predicted"/>
<keyword evidence="2" id="KW-1185">Reference proteome</keyword>
<organism evidence="1 2">
    <name type="scientific">Agathobaculum ammoniilyticum</name>
    <dbReference type="NCBI Taxonomy" id="2981778"/>
    <lineage>
        <taxon>Bacteria</taxon>
        <taxon>Bacillati</taxon>
        <taxon>Bacillota</taxon>
        <taxon>Clostridia</taxon>
        <taxon>Eubacteriales</taxon>
        <taxon>Butyricicoccaceae</taxon>
        <taxon>Agathobaculum</taxon>
    </lineage>
</organism>